<dbReference type="Proteomes" id="UP000215914">
    <property type="component" value="Chromosome 4"/>
</dbReference>
<organism evidence="1 2">
    <name type="scientific">Helianthus annuus</name>
    <name type="common">Common sunflower</name>
    <dbReference type="NCBI Taxonomy" id="4232"/>
    <lineage>
        <taxon>Eukaryota</taxon>
        <taxon>Viridiplantae</taxon>
        <taxon>Streptophyta</taxon>
        <taxon>Embryophyta</taxon>
        <taxon>Tracheophyta</taxon>
        <taxon>Spermatophyta</taxon>
        <taxon>Magnoliopsida</taxon>
        <taxon>eudicotyledons</taxon>
        <taxon>Gunneridae</taxon>
        <taxon>Pentapetalae</taxon>
        <taxon>asterids</taxon>
        <taxon>campanulids</taxon>
        <taxon>Asterales</taxon>
        <taxon>Asteraceae</taxon>
        <taxon>Asteroideae</taxon>
        <taxon>Heliantheae alliance</taxon>
        <taxon>Heliantheae</taxon>
        <taxon>Helianthus</taxon>
    </lineage>
</organism>
<reference evidence="2" key="1">
    <citation type="journal article" date="2017" name="Nature">
        <title>The sunflower genome provides insights into oil metabolism, flowering and Asterid evolution.</title>
        <authorList>
            <person name="Badouin H."/>
            <person name="Gouzy J."/>
            <person name="Grassa C.J."/>
            <person name="Murat F."/>
            <person name="Staton S.E."/>
            <person name="Cottret L."/>
            <person name="Lelandais-Briere C."/>
            <person name="Owens G.L."/>
            <person name="Carrere S."/>
            <person name="Mayjonade B."/>
            <person name="Legrand L."/>
            <person name="Gill N."/>
            <person name="Kane N.C."/>
            <person name="Bowers J.E."/>
            <person name="Hubner S."/>
            <person name="Bellec A."/>
            <person name="Berard A."/>
            <person name="Berges H."/>
            <person name="Blanchet N."/>
            <person name="Boniface M.C."/>
            <person name="Brunel D."/>
            <person name="Catrice O."/>
            <person name="Chaidir N."/>
            <person name="Claudel C."/>
            <person name="Donnadieu C."/>
            <person name="Faraut T."/>
            <person name="Fievet G."/>
            <person name="Helmstetter N."/>
            <person name="King M."/>
            <person name="Knapp S.J."/>
            <person name="Lai Z."/>
            <person name="Le Paslier M.C."/>
            <person name="Lippi Y."/>
            <person name="Lorenzon L."/>
            <person name="Mandel J.R."/>
            <person name="Marage G."/>
            <person name="Marchand G."/>
            <person name="Marquand E."/>
            <person name="Bret-Mestries E."/>
            <person name="Morien E."/>
            <person name="Nambeesan S."/>
            <person name="Nguyen T."/>
            <person name="Pegot-Espagnet P."/>
            <person name="Pouilly N."/>
            <person name="Raftis F."/>
            <person name="Sallet E."/>
            <person name="Schiex T."/>
            <person name="Thomas J."/>
            <person name="Vandecasteele C."/>
            <person name="Vares D."/>
            <person name="Vear F."/>
            <person name="Vautrin S."/>
            <person name="Crespi M."/>
            <person name="Mangin B."/>
            <person name="Burke J.M."/>
            <person name="Salse J."/>
            <person name="Munos S."/>
            <person name="Vincourt P."/>
            <person name="Rieseberg L.H."/>
            <person name="Langlade N.B."/>
        </authorList>
    </citation>
    <scope>NUCLEOTIDE SEQUENCE [LARGE SCALE GENOMIC DNA]</scope>
    <source>
        <strain evidence="2">cv. SF193</strain>
    </source>
</reference>
<gene>
    <name evidence="1" type="ORF">HannXRQ_Chr04g0102681</name>
</gene>
<dbReference type="EMBL" id="CM007893">
    <property type="protein sequence ID" value="OTG27683.1"/>
    <property type="molecule type" value="Genomic_DNA"/>
</dbReference>
<evidence type="ECO:0000313" key="2">
    <source>
        <dbReference type="Proteomes" id="UP000215914"/>
    </source>
</evidence>
<sequence>MYQDYRSPKCSSLSSKIMLRWESMEGKLKGYEEACTKRAFEVRITRIFSIMNEVKRAQIESRSKDCTEEWSPSLDYVSYVVLFIMKVVNCFSKYQTFCIGVFM</sequence>
<proteinExistence type="predicted"/>
<name>A0A251UXC5_HELAN</name>
<dbReference type="AlphaFoldDB" id="A0A251UXC5"/>
<protein>
    <submittedName>
        <fullName evidence="1">Uncharacterized protein</fullName>
    </submittedName>
</protein>
<dbReference type="InParanoid" id="A0A251UXC5"/>
<accession>A0A251UXC5</accession>
<evidence type="ECO:0000313" key="1">
    <source>
        <dbReference type="EMBL" id="OTG27683.1"/>
    </source>
</evidence>
<keyword evidence="2" id="KW-1185">Reference proteome</keyword>